<dbReference type="EMBL" id="BPLR01013653">
    <property type="protein sequence ID" value="GIY62689.1"/>
    <property type="molecule type" value="Genomic_DNA"/>
</dbReference>
<dbReference type="InterPro" id="IPR015943">
    <property type="entry name" value="WD40/YVTN_repeat-like_dom_sf"/>
</dbReference>
<reference evidence="1 2" key="1">
    <citation type="submission" date="2021-06" db="EMBL/GenBank/DDBJ databases">
        <title>Caerostris extrusa draft genome.</title>
        <authorList>
            <person name="Kono N."/>
            <person name="Arakawa K."/>
        </authorList>
    </citation>
    <scope>NUCLEOTIDE SEQUENCE [LARGE SCALE GENOMIC DNA]</scope>
</reference>
<name>A0AAV4UYZ9_CAEEX</name>
<accession>A0AAV4UYZ9</accession>
<protein>
    <submittedName>
        <fullName evidence="1">Uncharacterized protein</fullName>
    </submittedName>
</protein>
<evidence type="ECO:0000313" key="1">
    <source>
        <dbReference type="EMBL" id="GIY62689.1"/>
    </source>
</evidence>
<dbReference type="Proteomes" id="UP001054945">
    <property type="component" value="Unassembled WGS sequence"/>
</dbReference>
<gene>
    <name evidence="1" type="primary">AVEN_227567_1</name>
    <name evidence="1" type="ORF">CEXT_451701</name>
</gene>
<sequence length="608" mass="68768">MQIENENQSTDKSSEDILGDSLALDMTCFTSSDLLVAEEDIDNQTKMKQDMLSNDITGPRCNNENSVMLNMASITNCMDNVLSSLSPIKHNYNKALISEETKILSSDNTNSEKLVEPIKEDDFHMLNKSVQSESGVDAVKTSTPNTCKLNDSCEQFDRFNISSKIELNFSNQLNPNNLSMFKINDDVIEEKETISVFSKIHENPKPLDSHTSESEIQWKCSEIENEFSENLTPSLLDSTSKNAYFTKVKCKNIAENNIVVNEDCANDSKQTVDLVEDYLADDALTADIDFNSSMSLEVSDTVDSFLNESSKQQIAASLLSHREHAINEQGENSFVAAKNKIEINIPDTEIFTIPETELFDSSHSNENDEVTKNKLPIDNEIIAIPETDLLDPLFSNKNNAVVKIVSNVNAELNNHHEDLIKNYANSCNIKIKDVDSYKNPLIVSKENLCETVKDSLQISAPFISNLDQLHTVQETLLLEPENTEELRVYENYPVMEKVCLNKESTQNAQEDSENYIQLTHSFHSDIGEAVKEVKLVNFNDSNYVFIQHITQVQVWRHEKTQEWIKVFSHEIDDKLQLKEICYSNDDNYLVLIMLLKNGSSTLPPILAL</sequence>
<proteinExistence type="predicted"/>
<comment type="caution">
    <text evidence="1">The sequence shown here is derived from an EMBL/GenBank/DDBJ whole genome shotgun (WGS) entry which is preliminary data.</text>
</comment>
<evidence type="ECO:0000313" key="2">
    <source>
        <dbReference type="Proteomes" id="UP001054945"/>
    </source>
</evidence>
<keyword evidence="2" id="KW-1185">Reference proteome</keyword>
<dbReference type="AlphaFoldDB" id="A0AAV4UYZ9"/>
<organism evidence="1 2">
    <name type="scientific">Caerostris extrusa</name>
    <name type="common">Bark spider</name>
    <name type="synonym">Caerostris bankana</name>
    <dbReference type="NCBI Taxonomy" id="172846"/>
    <lineage>
        <taxon>Eukaryota</taxon>
        <taxon>Metazoa</taxon>
        <taxon>Ecdysozoa</taxon>
        <taxon>Arthropoda</taxon>
        <taxon>Chelicerata</taxon>
        <taxon>Arachnida</taxon>
        <taxon>Araneae</taxon>
        <taxon>Araneomorphae</taxon>
        <taxon>Entelegynae</taxon>
        <taxon>Araneoidea</taxon>
        <taxon>Araneidae</taxon>
        <taxon>Caerostris</taxon>
    </lineage>
</organism>
<dbReference type="Gene3D" id="2.130.10.10">
    <property type="entry name" value="YVTN repeat-like/Quinoprotein amine dehydrogenase"/>
    <property type="match status" value="1"/>
</dbReference>